<dbReference type="PANTHER" id="PTHR42060">
    <property type="entry name" value="NHL REPEAT-CONTAINING PROTEIN-RELATED"/>
    <property type="match status" value="1"/>
</dbReference>
<dbReference type="PANTHER" id="PTHR42060:SF1">
    <property type="entry name" value="NHL REPEAT-CONTAINING PROTEIN"/>
    <property type="match status" value="1"/>
</dbReference>
<dbReference type="InterPro" id="IPR008972">
    <property type="entry name" value="Cupredoxin"/>
</dbReference>
<evidence type="ECO:0000259" key="3">
    <source>
        <dbReference type="Pfam" id="PF07732"/>
    </source>
</evidence>
<keyword evidence="5" id="KW-1185">Reference proteome</keyword>
<reference evidence="4" key="1">
    <citation type="submission" date="2023-03" db="EMBL/GenBank/DDBJ databases">
        <title>Massive genome expansion in bonnet fungi (Mycena s.s.) driven by repeated elements and novel gene families across ecological guilds.</title>
        <authorList>
            <consortium name="Lawrence Berkeley National Laboratory"/>
            <person name="Harder C.B."/>
            <person name="Miyauchi S."/>
            <person name="Viragh M."/>
            <person name="Kuo A."/>
            <person name="Thoen E."/>
            <person name="Andreopoulos B."/>
            <person name="Lu D."/>
            <person name="Skrede I."/>
            <person name="Drula E."/>
            <person name="Henrissat B."/>
            <person name="Morin E."/>
            <person name="Kohler A."/>
            <person name="Barry K."/>
            <person name="LaButti K."/>
            <person name="Morin E."/>
            <person name="Salamov A."/>
            <person name="Lipzen A."/>
            <person name="Mereny Z."/>
            <person name="Hegedus B."/>
            <person name="Baldrian P."/>
            <person name="Stursova M."/>
            <person name="Weitz H."/>
            <person name="Taylor A."/>
            <person name="Grigoriev I.V."/>
            <person name="Nagy L.G."/>
            <person name="Martin F."/>
            <person name="Kauserud H."/>
        </authorList>
    </citation>
    <scope>NUCLEOTIDE SEQUENCE</scope>
    <source>
        <strain evidence="4">CBHHK002</strain>
    </source>
</reference>
<dbReference type="SUPFAM" id="SSF63829">
    <property type="entry name" value="Calcium-dependent phosphotriesterase"/>
    <property type="match status" value="1"/>
</dbReference>
<dbReference type="GO" id="GO:0005507">
    <property type="term" value="F:copper ion binding"/>
    <property type="evidence" value="ECO:0007669"/>
    <property type="project" value="InterPro"/>
</dbReference>
<dbReference type="SUPFAM" id="SSF49503">
    <property type="entry name" value="Cupredoxins"/>
    <property type="match status" value="1"/>
</dbReference>
<dbReference type="Pfam" id="PF07732">
    <property type="entry name" value="Cu-oxidase_3"/>
    <property type="match status" value="1"/>
</dbReference>
<accession>A0AAD7AIZ9</accession>
<feature type="domain" description="Plastocyanin-like" evidence="3">
    <location>
        <begin position="327"/>
        <end position="397"/>
    </location>
</feature>
<name>A0AAD7AIZ9_9AGAR</name>
<evidence type="ECO:0000256" key="2">
    <source>
        <dbReference type="SAM" id="MobiDB-lite"/>
    </source>
</evidence>
<dbReference type="AlphaFoldDB" id="A0AAD7AIZ9"/>
<evidence type="ECO:0000256" key="1">
    <source>
        <dbReference type="ARBA" id="ARBA00010609"/>
    </source>
</evidence>
<comment type="caution">
    <text evidence="4">The sequence shown here is derived from an EMBL/GenBank/DDBJ whole genome shotgun (WGS) entry which is preliminary data.</text>
</comment>
<organism evidence="4 5">
    <name type="scientific">Mycena albidolilacea</name>
    <dbReference type="NCBI Taxonomy" id="1033008"/>
    <lineage>
        <taxon>Eukaryota</taxon>
        <taxon>Fungi</taxon>
        <taxon>Dikarya</taxon>
        <taxon>Basidiomycota</taxon>
        <taxon>Agaricomycotina</taxon>
        <taxon>Agaricomycetes</taxon>
        <taxon>Agaricomycetidae</taxon>
        <taxon>Agaricales</taxon>
        <taxon>Marasmiineae</taxon>
        <taxon>Mycenaceae</taxon>
        <taxon>Mycena</taxon>
    </lineage>
</organism>
<gene>
    <name evidence="4" type="ORF">DFH08DRAFT_801648</name>
</gene>
<dbReference type="InterPro" id="IPR052998">
    <property type="entry name" value="Hetero-Diels-Alderase-like"/>
</dbReference>
<feature type="region of interest" description="Disordered" evidence="2">
    <location>
        <begin position="392"/>
        <end position="455"/>
    </location>
</feature>
<evidence type="ECO:0000313" key="5">
    <source>
        <dbReference type="Proteomes" id="UP001218218"/>
    </source>
</evidence>
<dbReference type="Gene3D" id="2.120.10.30">
    <property type="entry name" value="TolB, C-terminal domain"/>
    <property type="match status" value="1"/>
</dbReference>
<dbReference type="InterPro" id="IPR011707">
    <property type="entry name" value="Cu-oxidase-like_N"/>
</dbReference>
<proteinExistence type="inferred from homology"/>
<feature type="compositionally biased region" description="Polar residues" evidence="2">
    <location>
        <begin position="429"/>
        <end position="448"/>
    </location>
</feature>
<evidence type="ECO:0000313" key="4">
    <source>
        <dbReference type="EMBL" id="KAJ7359886.1"/>
    </source>
</evidence>
<protein>
    <recommendedName>
        <fullName evidence="3">Plastocyanin-like domain-containing protein</fullName>
    </recommendedName>
</protein>
<sequence>MPDSVDNSTQKLRTLSFTFPTRLVLQSPTGLFLENLAVRPNGKLLITSPESSTLHMLDPTAENPTFDEVHTFPNVTLFGIAEVQPDVYGIIALVLNVTTISAVPGTVAIWRVDLSSGGPPVVNKAADVPDGMFLDGLGAVPGEPDLVLGADTAAGRVWQINLRTGAVRIVAQDDASAAGAPAPAFGINGLHARSGDLYFTNSQKKTFSRVPISVCGGNVAQAGPIQVLGFANGTDEFDDFVFDASGRVWAATLPDTLTLFFPPAQGNGMLGQLNAPGNPVEFDSPTSVAFGRGGVAQQHTLYVTTQAGQLIAVDTTGIRSDVFNLNVIDRLTNETMLLSTSIHWYGFQPNNSWADLADGVAMVTQCPITTNHSFLYKFPTFHQADTFWCESRSRTQRDTSAGDTRDYRNTGIQAEYKDEAVRRIGGVGRSSNTVRDSAPNETSTNSDYSLPPNWP</sequence>
<dbReference type="InterPro" id="IPR011042">
    <property type="entry name" value="6-blade_b-propeller_TolB-like"/>
</dbReference>
<dbReference type="Proteomes" id="UP001218218">
    <property type="component" value="Unassembled WGS sequence"/>
</dbReference>
<dbReference type="EMBL" id="JARIHO010000006">
    <property type="protein sequence ID" value="KAJ7359886.1"/>
    <property type="molecule type" value="Genomic_DNA"/>
</dbReference>
<comment type="similarity">
    <text evidence="1">Belongs to the multicopper oxidase family.</text>
</comment>